<comment type="subcellular location">
    <subcellularLocation>
        <location evidence="1 7">Cell membrane</location>
        <topology evidence="1 7">Multi-pass membrane protein</topology>
    </subcellularLocation>
</comment>
<evidence type="ECO:0000256" key="7">
    <source>
        <dbReference type="RuleBase" id="RU362048"/>
    </source>
</evidence>
<comment type="similarity">
    <text evidence="2 7">Belongs to the UPF0056 (MarC) family.</text>
</comment>
<feature type="transmembrane region" description="Helical" evidence="7">
    <location>
        <begin position="6"/>
        <end position="28"/>
    </location>
</feature>
<sequence length="198" mass="21071">MLYDFINIWLKFFFLLTPFFALTVFLVLTADLPRPQRHWIAAKTTLAVIITTLALYFFGDILFRIFGITIDAFRVGAGCILFLTSIELVTGKRSMLKVDPGNDISVVPMAIPVMVGPGTIGAIMVSGVAEPAASGTIVGCAALTAAACSVGVLLFLADHVKRLVGRTGLEVLSKISGLVISALAAQIVLTGVKNFLNI</sequence>
<evidence type="ECO:0000256" key="3">
    <source>
        <dbReference type="ARBA" id="ARBA00022475"/>
    </source>
</evidence>
<dbReference type="InterPro" id="IPR002771">
    <property type="entry name" value="Multi_antbiot-R_MarC"/>
</dbReference>
<feature type="transmembrane region" description="Helical" evidence="7">
    <location>
        <begin position="106"/>
        <end position="129"/>
    </location>
</feature>
<evidence type="ECO:0000256" key="5">
    <source>
        <dbReference type="ARBA" id="ARBA00022989"/>
    </source>
</evidence>
<dbReference type="PANTHER" id="PTHR33508:SF1">
    <property type="entry name" value="UPF0056 MEMBRANE PROTEIN YHCE"/>
    <property type="match status" value="1"/>
</dbReference>
<keyword evidence="4 7" id="KW-0812">Transmembrane</keyword>
<dbReference type="STRING" id="1851148.SMSP2_02366"/>
<evidence type="ECO:0000256" key="6">
    <source>
        <dbReference type="ARBA" id="ARBA00023136"/>
    </source>
</evidence>
<dbReference type="Proteomes" id="UP000188181">
    <property type="component" value="Chromosome"/>
</dbReference>
<feature type="transmembrane region" description="Helical" evidence="7">
    <location>
        <begin position="135"/>
        <end position="157"/>
    </location>
</feature>
<dbReference type="AlphaFoldDB" id="A0A1Q2MI62"/>
<dbReference type="Pfam" id="PF01914">
    <property type="entry name" value="MarC"/>
    <property type="match status" value="1"/>
</dbReference>
<gene>
    <name evidence="8" type="ORF">SMSP2_02366</name>
</gene>
<evidence type="ECO:0000313" key="9">
    <source>
        <dbReference type="Proteomes" id="UP000188181"/>
    </source>
</evidence>
<reference evidence="9" key="1">
    <citation type="submission" date="2017-02" db="EMBL/GenBank/DDBJ databases">
        <title>Comparative genomics and description of representatives of a novel lineage of planctomycetes thriving in anoxic sediments.</title>
        <authorList>
            <person name="Spring S."/>
            <person name="Bunk B."/>
            <person name="Sproer C."/>
        </authorList>
    </citation>
    <scope>NUCLEOTIDE SEQUENCE [LARGE SCALE GENOMIC DNA]</scope>
    <source>
        <strain evidence="9">SM-Chi-D1</strain>
    </source>
</reference>
<keyword evidence="3" id="KW-1003">Cell membrane</keyword>
<dbReference type="NCBIfam" id="TIGR00427">
    <property type="entry name" value="NAAT family transporter"/>
    <property type="match status" value="1"/>
</dbReference>
<keyword evidence="6 7" id="KW-0472">Membrane</keyword>
<evidence type="ECO:0000256" key="1">
    <source>
        <dbReference type="ARBA" id="ARBA00004651"/>
    </source>
</evidence>
<dbReference type="RefSeq" id="WP_146684223.1">
    <property type="nucleotide sequence ID" value="NZ_CP019646.1"/>
</dbReference>
<dbReference type="PANTHER" id="PTHR33508">
    <property type="entry name" value="UPF0056 MEMBRANE PROTEIN YHCE"/>
    <property type="match status" value="1"/>
</dbReference>
<evidence type="ECO:0000313" key="8">
    <source>
        <dbReference type="EMBL" id="AQQ71987.1"/>
    </source>
</evidence>
<dbReference type="KEGG" id="pbas:SMSP2_02366"/>
<organism evidence="8 9">
    <name type="scientific">Limihaloglobus sulfuriphilus</name>
    <dbReference type="NCBI Taxonomy" id="1851148"/>
    <lineage>
        <taxon>Bacteria</taxon>
        <taxon>Pseudomonadati</taxon>
        <taxon>Planctomycetota</taxon>
        <taxon>Phycisphaerae</taxon>
        <taxon>Sedimentisphaerales</taxon>
        <taxon>Sedimentisphaeraceae</taxon>
        <taxon>Limihaloglobus</taxon>
    </lineage>
</organism>
<protein>
    <recommendedName>
        <fullName evidence="7">UPF0056 membrane protein</fullName>
    </recommendedName>
</protein>
<evidence type="ECO:0000256" key="2">
    <source>
        <dbReference type="ARBA" id="ARBA00009784"/>
    </source>
</evidence>
<proteinExistence type="inferred from homology"/>
<feature type="transmembrane region" description="Helical" evidence="7">
    <location>
        <begin position="40"/>
        <end position="59"/>
    </location>
</feature>
<feature type="transmembrane region" description="Helical" evidence="7">
    <location>
        <begin position="169"/>
        <end position="189"/>
    </location>
</feature>
<name>A0A1Q2MI62_9BACT</name>
<dbReference type="OrthoDB" id="21094at2"/>
<feature type="transmembrane region" description="Helical" evidence="7">
    <location>
        <begin position="65"/>
        <end position="86"/>
    </location>
</feature>
<dbReference type="EMBL" id="CP019646">
    <property type="protein sequence ID" value="AQQ71987.1"/>
    <property type="molecule type" value="Genomic_DNA"/>
</dbReference>
<accession>A0A1Q2MI62</accession>
<keyword evidence="9" id="KW-1185">Reference proteome</keyword>
<keyword evidence="5 7" id="KW-1133">Transmembrane helix</keyword>
<dbReference type="GO" id="GO:0005886">
    <property type="term" value="C:plasma membrane"/>
    <property type="evidence" value="ECO:0007669"/>
    <property type="project" value="UniProtKB-SubCell"/>
</dbReference>
<evidence type="ECO:0000256" key="4">
    <source>
        <dbReference type="ARBA" id="ARBA00022692"/>
    </source>
</evidence>